<dbReference type="EMBL" id="LAZR01040027">
    <property type="protein sequence ID" value="KKL15545.1"/>
    <property type="molecule type" value="Genomic_DNA"/>
</dbReference>
<name>A0A0F9B1L6_9ZZZZ</name>
<dbReference type="AlphaFoldDB" id="A0A0F9B1L6"/>
<accession>A0A0F9B1L6</accession>
<proteinExistence type="predicted"/>
<sequence length="285" mass="31155">PEVVVVRATAEDFHNISGQFAPKGYMTDRIGEAAGIAFITEGCGTRKEGEDTYVGSAQGKKRLPDGSWRSSSKSEYEFDVEVRAAEDFAKDRKGLYKTEAAQAKHKLELKKFARQRASTGARLRVIRELTGMPPTVKPADIQRAMVFSRVAVNTDQLLADPATRGAAINQAIGAQQEIFGPQERNVTPPIEALPEPVEQIQEDTPANGAVDDFDDISGNISNPSPLEMARGALEEWMQSPVIQDSAKAMAQIKLLLVNENATVEELHALNDKCRAHEERKAGGQR</sequence>
<evidence type="ECO:0000313" key="1">
    <source>
        <dbReference type="EMBL" id="KKL15545.1"/>
    </source>
</evidence>
<comment type="caution">
    <text evidence="1">The sequence shown here is derived from an EMBL/GenBank/DDBJ whole genome shotgun (WGS) entry which is preliminary data.</text>
</comment>
<gene>
    <name evidence="1" type="ORF">LCGC14_2504540</name>
</gene>
<feature type="non-terminal residue" evidence="1">
    <location>
        <position position="1"/>
    </location>
</feature>
<organism evidence="1">
    <name type="scientific">marine sediment metagenome</name>
    <dbReference type="NCBI Taxonomy" id="412755"/>
    <lineage>
        <taxon>unclassified sequences</taxon>
        <taxon>metagenomes</taxon>
        <taxon>ecological metagenomes</taxon>
    </lineage>
</organism>
<reference evidence="1" key="1">
    <citation type="journal article" date="2015" name="Nature">
        <title>Complex archaea that bridge the gap between prokaryotes and eukaryotes.</title>
        <authorList>
            <person name="Spang A."/>
            <person name="Saw J.H."/>
            <person name="Jorgensen S.L."/>
            <person name="Zaremba-Niedzwiedzka K."/>
            <person name="Martijn J."/>
            <person name="Lind A.E."/>
            <person name="van Eijk R."/>
            <person name="Schleper C."/>
            <person name="Guy L."/>
            <person name="Ettema T.J."/>
        </authorList>
    </citation>
    <scope>NUCLEOTIDE SEQUENCE</scope>
</reference>
<protein>
    <submittedName>
        <fullName evidence="1">Uncharacterized protein</fullName>
    </submittedName>
</protein>